<protein>
    <submittedName>
        <fullName evidence="1">Lysophospholipase L1-like esterase</fullName>
    </submittedName>
</protein>
<dbReference type="InterPro" id="IPR036514">
    <property type="entry name" value="SGNH_hydro_sf"/>
</dbReference>
<dbReference type="Gene3D" id="2.60.120.1360">
    <property type="match status" value="1"/>
</dbReference>
<accession>A0A5S5C2H9</accession>
<proteinExistence type="predicted"/>
<dbReference type="SUPFAM" id="SSF52266">
    <property type="entry name" value="SGNH hydrolase"/>
    <property type="match status" value="1"/>
</dbReference>
<comment type="caution">
    <text evidence="1">The sequence shown here is derived from an EMBL/GenBank/DDBJ whole genome shotgun (WGS) entry which is preliminary data.</text>
</comment>
<dbReference type="AlphaFoldDB" id="A0A5S5C2H9"/>
<dbReference type="GO" id="GO:0016788">
    <property type="term" value="F:hydrolase activity, acting on ester bonds"/>
    <property type="evidence" value="ECO:0007669"/>
    <property type="project" value="UniProtKB-ARBA"/>
</dbReference>
<organism evidence="1 2">
    <name type="scientific">Aquimarina intermedia</name>
    <dbReference type="NCBI Taxonomy" id="350814"/>
    <lineage>
        <taxon>Bacteria</taxon>
        <taxon>Pseudomonadati</taxon>
        <taxon>Bacteroidota</taxon>
        <taxon>Flavobacteriia</taxon>
        <taxon>Flavobacteriales</taxon>
        <taxon>Flavobacteriaceae</taxon>
        <taxon>Aquimarina</taxon>
    </lineage>
</organism>
<gene>
    <name evidence="1" type="ORF">BD809_105225</name>
</gene>
<reference evidence="1 2" key="1">
    <citation type="submission" date="2019-07" db="EMBL/GenBank/DDBJ databases">
        <title>Genomic Encyclopedia of Archaeal and Bacterial Type Strains, Phase II (KMG-II): from individual species to whole genera.</title>
        <authorList>
            <person name="Goeker M."/>
        </authorList>
    </citation>
    <scope>NUCLEOTIDE SEQUENCE [LARGE SCALE GENOMIC DNA]</scope>
    <source>
        <strain evidence="1 2">DSM 17527</strain>
    </source>
</reference>
<dbReference type="Proteomes" id="UP000324376">
    <property type="component" value="Unassembled WGS sequence"/>
</dbReference>
<sequence>MFLSQDEAIQHAQTTEDGFALEFVDIKYPTVPNFLKTNKDTTTLQKEIITITEAIVPVEDETPLSTDTIATLNTTLSQRPPDFSRLDTAMVTRIEYPQSNPEFVATLKKQLSSASCRIVHYGDSQIEGDRITGYLRNRLQGIYGGSGPGFIPVKPVYRQVSAIVEPSENWERFAIFDRTKERFEHKKYGMFMSVSRFTPLQEVPIDSIAIDSLPTRIATIKIGKSSRTYTKFRNFRTIGLHYGNSAFPISIVVKNDGVIIQQDELIADGQYHRYQIRTKTTPNNLVIELKGKVSADFYGLTLGADSDIQMDNVAMRGSSGTIFAGSSASSFKQMVSVIKPKIIIMQYGGNTVPYLKDSLKVREYADYIKSQVNWMRRRTNPNVSFIFIGPTDMCIPVNGNMQTYPLLPYLNNTLRETCLSNNVAYWSMFDAMGGAGAMKHWVDQKLAGSDYTHFTSKGTKIISELFFTALYLDLNASKNEL</sequence>
<evidence type="ECO:0000313" key="1">
    <source>
        <dbReference type="EMBL" id="TYP73635.1"/>
    </source>
</evidence>
<dbReference type="Gene3D" id="3.40.50.1110">
    <property type="entry name" value="SGNH hydrolase"/>
    <property type="match status" value="1"/>
</dbReference>
<name>A0A5S5C2H9_9FLAO</name>
<dbReference type="EMBL" id="VNHU01000005">
    <property type="protein sequence ID" value="TYP73635.1"/>
    <property type="molecule type" value="Genomic_DNA"/>
</dbReference>
<keyword evidence="2" id="KW-1185">Reference proteome</keyword>
<evidence type="ECO:0000313" key="2">
    <source>
        <dbReference type="Proteomes" id="UP000324376"/>
    </source>
</evidence>